<sequence>MSVPTRPARAPDRCFGSRCSPGQVVRHQKRNSTALATRHMYVSNILSDASTRTILRFSGQ</sequence>
<dbReference type="EMBL" id="MJBS01000139">
    <property type="protein sequence ID" value="OHE92718.1"/>
    <property type="molecule type" value="Genomic_DNA"/>
</dbReference>
<accession>A0A1G4AU90</accession>
<comment type="caution">
    <text evidence="1">The sequence shown here is derived from an EMBL/GenBank/DDBJ whole genome shotgun (WGS) entry which is preliminary data.</text>
</comment>
<keyword evidence="2" id="KW-1185">Reference proteome</keyword>
<dbReference type="RefSeq" id="XP_022469886.1">
    <property type="nucleotide sequence ID" value="XM_022623621.1"/>
</dbReference>
<dbReference type="AlphaFoldDB" id="A0A1G4AU90"/>
<proteinExistence type="predicted"/>
<dbReference type="GeneID" id="34565131"/>
<organism evidence="1 2">
    <name type="scientific">Colletotrichum orchidophilum</name>
    <dbReference type="NCBI Taxonomy" id="1209926"/>
    <lineage>
        <taxon>Eukaryota</taxon>
        <taxon>Fungi</taxon>
        <taxon>Dikarya</taxon>
        <taxon>Ascomycota</taxon>
        <taxon>Pezizomycotina</taxon>
        <taxon>Sordariomycetes</taxon>
        <taxon>Hypocreomycetidae</taxon>
        <taxon>Glomerellales</taxon>
        <taxon>Glomerellaceae</taxon>
        <taxon>Colletotrichum</taxon>
    </lineage>
</organism>
<protein>
    <submittedName>
        <fullName evidence="1">Uncharacterized protein</fullName>
    </submittedName>
</protein>
<reference evidence="1 2" key="1">
    <citation type="submission" date="2016-09" db="EMBL/GenBank/DDBJ databases">
        <authorList>
            <person name="Capua I."/>
            <person name="De Benedictis P."/>
            <person name="Joannis T."/>
            <person name="Lombin L.H."/>
            <person name="Cattoli G."/>
        </authorList>
    </citation>
    <scope>NUCLEOTIDE SEQUENCE [LARGE SCALE GENOMIC DNA]</scope>
    <source>
        <strain evidence="1 2">IMI 309357</strain>
    </source>
</reference>
<name>A0A1G4AU90_9PEZI</name>
<gene>
    <name evidence="1" type="ORF">CORC01_11999</name>
</gene>
<evidence type="ECO:0000313" key="1">
    <source>
        <dbReference type="EMBL" id="OHE92718.1"/>
    </source>
</evidence>
<dbReference type="Proteomes" id="UP000176998">
    <property type="component" value="Unassembled WGS sequence"/>
</dbReference>
<evidence type="ECO:0000313" key="2">
    <source>
        <dbReference type="Proteomes" id="UP000176998"/>
    </source>
</evidence>